<evidence type="ECO:0000256" key="5">
    <source>
        <dbReference type="ARBA" id="ARBA00022840"/>
    </source>
</evidence>
<dbReference type="PROSITE" id="PS50893">
    <property type="entry name" value="ABC_TRANSPORTER_2"/>
    <property type="match status" value="1"/>
</dbReference>
<accession>A0A1H8FEC3</accession>
<evidence type="ECO:0000256" key="3">
    <source>
        <dbReference type="ARBA" id="ARBA00022519"/>
    </source>
</evidence>
<dbReference type="Pfam" id="PF00005">
    <property type="entry name" value="ABC_tran"/>
    <property type="match status" value="1"/>
</dbReference>
<proteinExistence type="predicted"/>
<evidence type="ECO:0000313" key="10">
    <source>
        <dbReference type="Proteomes" id="UP000199372"/>
    </source>
</evidence>
<sequence>MLTLERLRLTREDFALDADLAIPQGARVAILGPSGAGKSTLLAAIGGFLSPRSGRILWDGRDITRAEPAARPVATIFQDNNLFPHLTALRNVALGLDPTGRLSATTRDRALAALRDVGLDGFADRKPGALSGGQQSRVTLARAMLQDKPILLLDEPFSALGPAMKAEMIDLVLRVAEERGLTVLMITHDPADALRLGGLSLVVADGVAHPPRPTTELMDDPPPALRDYLAR</sequence>
<dbReference type="GO" id="GO:0016887">
    <property type="term" value="F:ATP hydrolysis activity"/>
    <property type="evidence" value="ECO:0007669"/>
    <property type="project" value="InterPro"/>
</dbReference>
<keyword evidence="1" id="KW-0813">Transport</keyword>
<evidence type="ECO:0000256" key="2">
    <source>
        <dbReference type="ARBA" id="ARBA00022475"/>
    </source>
</evidence>
<dbReference type="SUPFAM" id="SSF52540">
    <property type="entry name" value="P-loop containing nucleoside triphosphate hydrolases"/>
    <property type="match status" value="1"/>
</dbReference>
<keyword evidence="4" id="KW-0547">Nucleotide-binding</keyword>
<dbReference type="InterPro" id="IPR027417">
    <property type="entry name" value="P-loop_NTPase"/>
</dbReference>
<dbReference type="InterPro" id="IPR017871">
    <property type="entry name" value="ABC_transporter-like_CS"/>
</dbReference>
<keyword evidence="5 9" id="KW-0067">ATP-binding</keyword>
<name>A0A1H8FEC3_9RHOB</name>
<reference evidence="10" key="1">
    <citation type="submission" date="2016-10" db="EMBL/GenBank/DDBJ databases">
        <authorList>
            <person name="Varghese N."/>
            <person name="Submissions S."/>
        </authorList>
    </citation>
    <scope>NUCLEOTIDE SEQUENCE [LARGE SCALE GENOMIC DNA]</scope>
    <source>
        <strain evidence="10">DSM 26893</strain>
    </source>
</reference>
<dbReference type="InterPro" id="IPR003593">
    <property type="entry name" value="AAA+_ATPase"/>
</dbReference>
<dbReference type="GO" id="GO:0005524">
    <property type="term" value="F:ATP binding"/>
    <property type="evidence" value="ECO:0007669"/>
    <property type="project" value="UniProtKB-KW"/>
</dbReference>
<keyword evidence="3" id="KW-0997">Cell inner membrane</keyword>
<dbReference type="EMBL" id="FOCM01000003">
    <property type="protein sequence ID" value="SEN30231.1"/>
    <property type="molecule type" value="Genomic_DNA"/>
</dbReference>
<evidence type="ECO:0000259" key="8">
    <source>
        <dbReference type="PROSITE" id="PS50893"/>
    </source>
</evidence>
<dbReference type="PROSITE" id="PS00211">
    <property type="entry name" value="ABC_TRANSPORTER_1"/>
    <property type="match status" value="1"/>
</dbReference>
<dbReference type="PANTHER" id="PTHR42781:SF1">
    <property type="entry name" value="THIAMINE IMPORT ATP-BINDING PROTEIN THIQ"/>
    <property type="match status" value="1"/>
</dbReference>
<dbReference type="SMART" id="SM00382">
    <property type="entry name" value="AAA"/>
    <property type="match status" value="1"/>
</dbReference>
<dbReference type="Gene3D" id="3.40.50.300">
    <property type="entry name" value="P-loop containing nucleotide triphosphate hydrolases"/>
    <property type="match status" value="1"/>
</dbReference>
<feature type="domain" description="ABC transporter" evidence="8">
    <location>
        <begin position="2"/>
        <end position="230"/>
    </location>
</feature>
<evidence type="ECO:0000313" key="9">
    <source>
        <dbReference type="EMBL" id="SEN30231.1"/>
    </source>
</evidence>
<evidence type="ECO:0000256" key="7">
    <source>
        <dbReference type="ARBA" id="ARBA00023136"/>
    </source>
</evidence>
<evidence type="ECO:0000256" key="6">
    <source>
        <dbReference type="ARBA" id="ARBA00022967"/>
    </source>
</evidence>
<gene>
    <name evidence="9" type="ORF">SAMN04488011_103316</name>
</gene>
<keyword evidence="7" id="KW-0472">Membrane</keyword>
<evidence type="ECO:0000256" key="1">
    <source>
        <dbReference type="ARBA" id="ARBA00022448"/>
    </source>
</evidence>
<dbReference type="InterPro" id="IPR050093">
    <property type="entry name" value="ABC_SmlMolc_Importer"/>
</dbReference>
<dbReference type="OrthoDB" id="9802264at2"/>
<dbReference type="RefSeq" id="WP_091845257.1">
    <property type="nucleotide sequence ID" value="NZ_FOCM01000003.1"/>
</dbReference>
<evidence type="ECO:0000256" key="4">
    <source>
        <dbReference type="ARBA" id="ARBA00022741"/>
    </source>
</evidence>
<keyword evidence="10" id="KW-1185">Reference proteome</keyword>
<dbReference type="InterPro" id="IPR003439">
    <property type="entry name" value="ABC_transporter-like_ATP-bd"/>
</dbReference>
<organism evidence="9 10">
    <name type="scientific">Palleronia pelagia</name>
    <dbReference type="NCBI Taxonomy" id="387096"/>
    <lineage>
        <taxon>Bacteria</taxon>
        <taxon>Pseudomonadati</taxon>
        <taxon>Pseudomonadota</taxon>
        <taxon>Alphaproteobacteria</taxon>
        <taxon>Rhodobacterales</taxon>
        <taxon>Roseobacteraceae</taxon>
        <taxon>Palleronia</taxon>
    </lineage>
</organism>
<dbReference type="PANTHER" id="PTHR42781">
    <property type="entry name" value="SPERMIDINE/PUTRESCINE IMPORT ATP-BINDING PROTEIN POTA"/>
    <property type="match status" value="1"/>
</dbReference>
<keyword evidence="6" id="KW-1278">Translocase</keyword>
<dbReference type="Proteomes" id="UP000199372">
    <property type="component" value="Unassembled WGS sequence"/>
</dbReference>
<protein>
    <submittedName>
        <fullName evidence="9">Thiamine transport system ATP-binding protein</fullName>
    </submittedName>
</protein>
<keyword evidence="2" id="KW-1003">Cell membrane</keyword>
<dbReference type="AlphaFoldDB" id="A0A1H8FEC3"/>